<dbReference type="EMBL" id="MKEK01000001">
    <property type="protein sequence ID" value="OEY68300.1"/>
    <property type="molecule type" value="Genomic_DNA"/>
</dbReference>
<comment type="cofactor">
    <cofactor evidence="7">
        <name>Mn(2+)</name>
        <dbReference type="ChEBI" id="CHEBI:29035"/>
    </cofactor>
    <text evidence="7">Binds 2 manganese ions per subunit.</text>
</comment>
<feature type="domain" description="Peptidase M24" evidence="8">
    <location>
        <begin position="168"/>
        <end position="427"/>
    </location>
</feature>
<dbReference type="GO" id="GO:0006508">
    <property type="term" value="P:proteolysis"/>
    <property type="evidence" value="ECO:0007669"/>
    <property type="project" value="UniProtKB-KW"/>
</dbReference>
<organism evidence="10 11">
    <name type="scientific">Rheinheimera salexigens</name>
    <dbReference type="NCBI Taxonomy" id="1628148"/>
    <lineage>
        <taxon>Bacteria</taxon>
        <taxon>Pseudomonadati</taxon>
        <taxon>Pseudomonadota</taxon>
        <taxon>Gammaproteobacteria</taxon>
        <taxon>Chromatiales</taxon>
        <taxon>Chromatiaceae</taxon>
        <taxon>Rheinheimera</taxon>
    </lineage>
</organism>
<reference evidence="11" key="1">
    <citation type="submission" date="2016-09" db="EMBL/GenBank/DDBJ databases">
        <authorList>
            <person name="Wan X."/>
            <person name="Hou S."/>
        </authorList>
    </citation>
    <scope>NUCLEOTIDE SEQUENCE [LARGE SCALE GENOMIC DNA]</scope>
    <source>
        <strain evidence="11">KH87</strain>
    </source>
</reference>
<evidence type="ECO:0000256" key="5">
    <source>
        <dbReference type="ARBA" id="ARBA00023049"/>
    </source>
</evidence>
<keyword evidence="3 7" id="KW-0378">Hydrolase</keyword>
<dbReference type="Gene3D" id="3.90.230.10">
    <property type="entry name" value="Creatinase/methionine aminopeptidase superfamily"/>
    <property type="match status" value="1"/>
</dbReference>
<dbReference type="InterPro" id="IPR052433">
    <property type="entry name" value="X-Pro_dipept-like"/>
</dbReference>
<comment type="caution">
    <text evidence="10">The sequence shown here is derived from an EMBL/GenBank/DDBJ whole genome shotgun (WGS) entry which is preliminary data.</text>
</comment>
<dbReference type="GO" id="GO:0016795">
    <property type="term" value="F:phosphoric triester hydrolase activity"/>
    <property type="evidence" value="ECO:0007669"/>
    <property type="project" value="InterPro"/>
</dbReference>
<evidence type="ECO:0000313" key="10">
    <source>
        <dbReference type="EMBL" id="OEY68300.1"/>
    </source>
</evidence>
<keyword evidence="1 7" id="KW-0645">Protease</keyword>
<dbReference type="NCBIfam" id="NF010133">
    <property type="entry name" value="PRK13607.1"/>
    <property type="match status" value="1"/>
</dbReference>
<dbReference type="EC" id="3.4.13.9" evidence="7"/>
<dbReference type="Proteomes" id="UP000242258">
    <property type="component" value="Unassembled WGS sequence"/>
</dbReference>
<protein>
    <recommendedName>
        <fullName evidence="7">Xaa-Pro dipeptidase</fullName>
        <shortName evidence="7">X-Pro dipeptidase</shortName>
        <ecNumber evidence="7">3.4.13.9</ecNumber>
    </recommendedName>
    <alternativeName>
        <fullName evidence="7">Imidodipeptidase</fullName>
    </alternativeName>
    <alternativeName>
        <fullName evidence="7">Proline dipeptidase</fullName>
        <shortName evidence="7">Prolidase</shortName>
    </alternativeName>
</protein>
<keyword evidence="5 7" id="KW-0482">Metalloprotease</keyword>
<keyword evidence="6 7" id="KW-0464">Manganese</keyword>
<dbReference type="PANTHER" id="PTHR43226:SF8">
    <property type="entry name" value="XAA-PRO DIPEPTIDASE"/>
    <property type="match status" value="1"/>
</dbReference>
<evidence type="ECO:0000256" key="7">
    <source>
        <dbReference type="HAMAP-Rule" id="MF_01279"/>
    </source>
</evidence>
<dbReference type="STRING" id="1628148.BI198_01015"/>
<dbReference type="Pfam" id="PF21216">
    <property type="entry name" value="PepQ_N"/>
    <property type="match status" value="1"/>
</dbReference>
<evidence type="ECO:0000256" key="2">
    <source>
        <dbReference type="ARBA" id="ARBA00022723"/>
    </source>
</evidence>
<dbReference type="RefSeq" id="WP_070047867.1">
    <property type="nucleotide sequence ID" value="NZ_CBCSDO010000001.1"/>
</dbReference>
<evidence type="ECO:0000256" key="6">
    <source>
        <dbReference type="ARBA" id="ARBA00023211"/>
    </source>
</evidence>
<dbReference type="InterPro" id="IPR036005">
    <property type="entry name" value="Creatinase/aminopeptidase-like"/>
</dbReference>
<gene>
    <name evidence="7" type="primary">pepQ</name>
    <name evidence="10" type="ORF">BI198_01015</name>
</gene>
<dbReference type="GO" id="GO:0046872">
    <property type="term" value="F:metal ion binding"/>
    <property type="evidence" value="ECO:0007669"/>
    <property type="project" value="UniProtKB-KW"/>
</dbReference>
<evidence type="ECO:0000259" key="9">
    <source>
        <dbReference type="Pfam" id="PF21216"/>
    </source>
</evidence>
<dbReference type="SUPFAM" id="SSF53092">
    <property type="entry name" value="Creatinase/prolidase N-terminal domain"/>
    <property type="match status" value="1"/>
</dbReference>
<keyword evidence="2 7" id="KW-0479">Metal-binding</keyword>
<keyword evidence="11" id="KW-1185">Reference proteome</keyword>
<dbReference type="HAMAP" id="MF_01279">
    <property type="entry name" value="X_Pro_dipeptid"/>
    <property type="match status" value="1"/>
</dbReference>
<keyword evidence="4 7" id="KW-0224">Dipeptidase</keyword>
<dbReference type="InterPro" id="IPR001131">
    <property type="entry name" value="Peptidase_M24B_aminopep-P_CS"/>
</dbReference>
<name>A0A1E7Q2G4_9GAMM</name>
<dbReference type="CDD" id="cd01087">
    <property type="entry name" value="Prolidase"/>
    <property type="match status" value="1"/>
</dbReference>
<evidence type="ECO:0000256" key="3">
    <source>
        <dbReference type="ARBA" id="ARBA00022801"/>
    </source>
</evidence>
<comment type="similarity">
    <text evidence="7">Belongs to the peptidase M24B family. Bacterial-type prolidase subfamily.</text>
</comment>
<dbReference type="InterPro" id="IPR048819">
    <property type="entry name" value="PepQ_N"/>
</dbReference>
<feature type="binding site" evidence="7">
    <location>
        <position position="382"/>
    </location>
    <ligand>
        <name>Mn(2+)</name>
        <dbReference type="ChEBI" id="CHEBI:29035"/>
        <label>1</label>
    </ligand>
</feature>
<dbReference type="PANTHER" id="PTHR43226">
    <property type="entry name" value="XAA-PRO AMINOPEPTIDASE 3"/>
    <property type="match status" value="1"/>
</dbReference>
<dbReference type="GO" id="GO:0102009">
    <property type="term" value="F:proline dipeptidase activity"/>
    <property type="evidence" value="ECO:0007669"/>
    <property type="project" value="UniProtKB-EC"/>
</dbReference>
<proteinExistence type="inferred from homology"/>
<dbReference type="Gene3D" id="3.40.350.10">
    <property type="entry name" value="Creatinase/prolidase N-terminal domain"/>
    <property type="match status" value="1"/>
</dbReference>
<dbReference type="PROSITE" id="PS00491">
    <property type="entry name" value="PROLINE_PEPTIDASE"/>
    <property type="match status" value="1"/>
</dbReference>
<dbReference type="GO" id="GO:0005829">
    <property type="term" value="C:cytosol"/>
    <property type="evidence" value="ECO:0007669"/>
    <property type="project" value="TreeGrafter"/>
</dbReference>
<dbReference type="InterPro" id="IPR000994">
    <property type="entry name" value="Pept_M24"/>
</dbReference>
<dbReference type="GO" id="GO:0004177">
    <property type="term" value="F:aminopeptidase activity"/>
    <property type="evidence" value="ECO:0007669"/>
    <property type="project" value="TreeGrafter"/>
</dbReference>
<evidence type="ECO:0000256" key="4">
    <source>
        <dbReference type="ARBA" id="ARBA00022997"/>
    </source>
</evidence>
<feature type="binding site" evidence="7">
    <location>
        <position position="421"/>
    </location>
    <ligand>
        <name>Mn(2+)</name>
        <dbReference type="ChEBI" id="CHEBI:29035"/>
        <label>1</label>
    </ligand>
</feature>
<evidence type="ECO:0000256" key="1">
    <source>
        <dbReference type="ARBA" id="ARBA00022670"/>
    </source>
</evidence>
<dbReference type="GO" id="GO:0008235">
    <property type="term" value="F:metalloexopeptidase activity"/>
    <property type="evidence" value="ECO:0007669"/>
    <property type="project" value="UniProtKB-UniRule"/>
</dbReference>
<sequence length="441" mass="50595">MTLLYQALYPAHIAELQQRVQQLLAREGLDALVIHSGQTKRRFLDDMDYPFHVNPQFKAWLPVIDNPHCWLIVDGVNKPKLIFYRPKDFWHKVPDEPHDYWAEQFDIQLLEKAESVETFLPYDKANLAYIGEYIEVAQALGFTEINPEPVLNYLHFHRVYKTPYELACLRIANKIAVDGHQAAKSAFFAGGSEFDIQQAYLTSVEQTENEVPYGNIVALNRNAAILHYTGLERRTPIQRHSFLIDAGASFNGYAADITRTYSAERNNEFDELISAVNQAQLALIDQLKPGAKYGDLHVNCHQHIATILHQFDFVKLAPDAMLEQQITRSFFPHGLGHHLGLQVHDVGGFMADERGTSVAAPEGHPYLRCTRAIEANMVFTIEPGLYFIDSLLADLAETEFTQYINWQKIDRFRQYGGIRIEDNIIVHRERNENMTRELKLD</sequence>
<feature type="binding site" evidence="7">
    <location>
        <position position="245"/>
    </location>
    <ligand>
        <name>Mn(2+)</name>
        <dbReference type="ChEBI" id="CHEBI:29035"/>
        <label>2</label>
    </ligand>
</feature>
<accession>A0A1E7Q2G4</accession>
<comment type="function">
    <text evidence="7">Splits dipeptides with a prolyl residue in the C-terminal position.</text>
</comment>
<evidence type="ECO:0000259" key="8">
    <source>
        <dbReference type="Pfam" id="PF00557"/>
    </source>
</evidence>
<feature type="binding site" evidence="7">
    <location>
        <position position="421"/>
    </location>
    <ligand>
        <name>Mn(2+)</name>
        <dbReference type="ChEBI" id="CHEBI:29035"/>
        <label>2</label>
    </ligand>
</feature>
<dbReference type="OrthoDB" id="9806388at2"/>
<feature type="binding site" evidence="7">
    <location>
        <position position="256"/>
    </location>
    <ligand>
        <name>Mn(2+)</name>
        <dbReference type="ChEBI" id="CHEBI:29035"/>
        <label>2</label>
    </ligand>
</feature>
<dbReference type="InterPro" id="IPR022846">
    <property type="entry name" value="X_Pro_dipept"/>
</dbReference>
<dbReference type="InterPro" id="IPR029149">
    <property type="entry name" value="Creatin/AminoP/Spt16_N"/>
</dbReference>
<dbReference type="AlphaFoldDB" id="A0A1E7Q2G4"/>
<comment type="catalytic activity">
    <reaction evidence="7">
        <text>Xaa-L-Pro dipeptide + H2O = an L-alpha-amino acid + L-proline</text>
        <dbReference type="Rhea" id="RHEA:76407"/>
        <dbReference type="ChEBI" id="CHEBI:15377"/>
        <dbReference type="ChEBI" id="CHEBI:59869"/>
        <dbReference type="ChEBI" id="CHEBI:60039"/>
        <dbReference type="ChEBI" id="CHEBI:195196"/>
        <dbReference type="EC" id="3.4.13.9"/>
    </reaction>
</comment>
<feature type="binding site" evidence="7">
    <location>
        <position position="337"/>
    </location>
    <ligand>
        <name>Mn(2+)</name>
        <dbReference type="ChEBI" id="CHEBI:29035"/>
        <label>1</label>
    </ligand>
</feature>
<feature type="domain" description="Xaa-Pro dipeptidase N-terminal" evidence="9">
    <location>
        <begin position="8"/>
        <end position="156"/>
    </location>
</feature>
<dbReference type="Pfam" id="PF00557">
    <property type="entry name" value="Peptidase_M24"/>
    <property type="match status" value="1"/>
</dbReference>
<feature type="binding site" evidence="7">
    <location>
        <position position="256"/>
    </location>
    <ligand>
        <name>Mn(2+)</name>
        <dbReference type="ChEBI" id="CHEBI:29035"/>
        <label>1</label>
    </ligand>
</feature>
<evidence type="ECO:0000313" key="11">
    <source>
        <dbReference type="Proteomes" id="UP000242258"/>
    </source>
</evidence>
<dbReference type="SUPFAM" id="SSF55920">
    <property type="entry name" value="Creatinase/aminopeptidase"/>
    <property type="match status" value="1"/>
</dbReference>